<protein>
    <recommendedName>
        <fullName evidence="4">rhomboid protease</fullName>
        <ecNumber evidence="4">3.4.21.105</ecNumber>
    </recommendedName>
</protein>
<keyword evidence="7" id="KW-0378">Hydrolase</keyword>
<dbReference type="PANTHER" id="PTHR43066:SF1">
    <property type="entry name" value="RHOMBOID PROTEIN 2"/>
    <property type="match status" value="1"/>
</dbReference>
<keyword evidence="8 11" id="KW-1133">Transmembrane helix</keyword>
<evidence type="ECO:0000256" key="9">
    <source>
        <dbReference type="ARBA" id="ARBA00023136"/>
    </source>
</evidence>
<feature type="transmembrane region" description="Helical" evidence="11">
    <location>
        <begin position="66"/>
        <end position="90"/>
    </location>
</feature>
<dbReference type="Gene3D" id="1.20.1540.10">
    <property type="entry name" value="Rhomboid-like"/>
    <property type="match status" value="1"/>
</dbReference>
<sequence length="352" mass="38300">MADTTAQQPWSLVGSLKAVPLGTMLIMGVSLFLFVINLISNGAITGSFCLVPTNYTHSPVIGLPRLFGYGLAHSGIVHFLVAVVTFPIVSTTLEFKIGTLPFLYMFFVLGVLTGLSYCIMMWVWSFIWPQWGLYPINGLDIPFFTFLTIEALSKRGLYEFASNLGVKIPEIMFPLPFVVAFIIILPYSSWISHLGAIVVGLMYFLGMFESIMLTNSRTQELETSGMFAWIVSRPGFVAATAAISLPLPGAYPDLMDANVPVPSSLSRGPIITRIQNAFSFSKYQPLNEANGYHDSAHQDVDPLLWDEDDDLEARGAIGQFAEASGTNPQVLLPPPTSTSTSTSPVGKLPGGL</sequence>
<evidence type="ECO:0000256" key="3">
    <source>
        <dbReference type="ARBA" id="ARBA00009045"/>
    </source>
</evidence>
<comment type="subcellular location">
    <subcellularLocation>
        <location evidence="2">Membrane</location>
        <topology evidence="2">Multi-pass membrane protein</topology>
    </subcellularLocation>
</comment>
<evidence type="ECO:0000256" key="8">
    <source>
        <dbReference type="ARBA" id="ARBA00022989"/>
    </source>
</evidence>
<organism evidence="13 14">
    <name type="scientific">Batrachochytrium salamandrivorans</name>
    <dbReference type="NCBI Taxonomy" id="1357716"/>
    <lineage>
        <taxon>Eukaryota</taxon>
        <taxon>Fungi</taxon>
        <taxon>Fungi incertae sedis</taxon>
        <taxon>Chytridiomycota</taxon>
        <taxon>Chytridiomycota incertae sedis</taxon>
        <taxon>Chytridiomycetes</taxon>
        <taxon>Rhizophydiales</taxon>
        <taxon>Rhizophydiales incertae sedis</taxon>
        <taxon>Batrachochytrium</taxon>
    </lineage>
</organism>
<gene>
    <name evidence="13" type="ORF">BASA50_011046</name>
</gene>
<evidence type="ECO:0000256" key="11">
    <source>
        <dbReference type="SAM" id="Phobius"/>
    </source>
</evidence>
<comment type="caution">
    <text evidence="13">The sequence shown here is derived from an EMBL/GenBank/DDBJ whole genome shotgun (WGS) entry which is preliminary data.</text>
</comment>
<dbReference type="EMBL" id="JAFCIX010000550">
    <property type="protein sequence ID" value="KAH6587855.1"/>
    <property type="molecule type" value="Genomic_DNA"/>
</dbReference>
<proteinExistence type="inferred from homology"/>
<keyword evidence="6 11" id="KW-0812">Transmembrane</keyword>
<dbReference type="SUPFAM" id="SSF144091">
    <property type="entry name" value="Rhomboid-like"/>
    <property type="match status" value="1"/>
</dbReference>
<dbReference type="InterPro" id="IPR022764">
    <property type="entry name" value="Peptidase_S54_rhomboid_dom"/>
</dbReference>
<keyword evidence="14" id="KW-1185">Reference proteome</keyword>
<keyword evidence="9 11" id="KW-0472">Membrane</keyword>
<dbReference type="Proteomes" id="UP001648503">
    <property type="component" value="Unassembled WGS sequence"/>
</dbReference>
<evidence type="ECO:0000313" key="14">
    <source>
        <dbReference type="Proteomes" id="UP001648503"/>
    </source>
</evidence>
<feature type="transmembrane region" description="Helical" evidence="11">
    <location>
        <begin position="102"/>
        <end position="127"/>
    </location>
</feature>
<feature type="transmembrane region" description="Helical" evidence="11">
    <location>
        <begin position="133"/>
        <end position="152"/>
    </location>
</feature>
<feature type="transmembrane region" description="Helical" evidence="11">
    <location>
        <begin position="21"/>
        <end position="46"/>
    </location>
</feature>
<comment type="similarity">
    <text evidence="3">Belongs to the peptidase S54 family.</text>
</comment>
<feature type="domain" description="Peptidase S54 rhomboid" evidence="12">
    <location>
        <begin position="65"/>
        <end position="208"/>
    </location>
</feature>
<dbReference type="EC" id="3.4.21.105" evidence="4"/>
<evidence type="ECO:0000256" key="6">
    <source>
        <dbReference type="ARBA" id="ARBA00022692"/>
    </source>
</evidence>
<accession>A0ABQ8EWQ4</accession>
<evidence type="ECO:0000259" key="12">
    <source>
        <dbReference type="Pfam" id="PF01694"/>
    </source>
</evidence>
<dbReference type="InterPro" id="IPR035952">
    <property type="entry name" value="Rhomboid-like_sf"/>
</dbReference>
<feature type="transmembrane region" description="Helical" evidence="11">
    <location>
        <begin position="190"/>
        <end position="208"/>
    </location>
</feature>
<evidence type="ECO:0000256" key="2">
    <source>
        <dbReference type="ARBA" id="ARBA00004141"/>
    </source>
</evidence>
<dbReference type="PANTHER" id="PTHR43066">
    <property type="entry name" value="RHOMBOID-RELATED PROTEIN"/>
    <property type="match status" value="1"/>
</dbReference>
<comment type="catalytic activity">
    <reaction evidence="1">
        <text>Cleaves type-1 transmembrane domains using a catalytic dyad composed of serine and histidine that are contributed by different transmembrane domains.</text>
        <dbReference type="EC" id="3.4.21.105"/>
    </reaction>
</comment>
<evidence type="ECO:0000256" key="10">
    <source>
        <dbReference type="SAM" id="MobiDB-lite"/>
    </source>
</evidence>
<evidence type="ECO:0000256" key="5">
    <source>
        <dbReference type="ARBA" id="ARBA00022670"/>
    </source>
</evidence>
<evidence type="ECO:0000256" key="7">
    <source>
        <dbReference type="ARBA" id="ARBA00022801"/>
    </source>
</evidence>
<feature type="region of interest" description="Disordered" evidence="10">
    <location>
        <begin position="322"/>
        <end position="352"/>
    </location>
</feature>
<keyword evidence="5" id="KW-0645">Protease</keyword>
<evidence type="ECO:0000313" key="13">
    <source>
        <dbReference type="EMBL" id="KAH6587855.1"/>
    </source>
</evidence>
<dbReference type="Pfam" id="PF01694">
    <property type="entry name" value="Rhomboid"/>
    <property type="match status" value="1"/>
</dbReference>
<reference evidence="13 14" key="1">
    <citation type="submission" date="2021-02" db="EMBL/GenBank/DDBJ databases">
        <title>Variation within the Batrachochytrium salamandrivorans European outbreak.</title>
        <authorList>
            <person name="Kelly M."/>
            <person name="Pasmans F."/>
            <person name="Shea T.P."/>
            <person name="Munoz J.F."/>
            <person name="Carranza S."/>
            <person name="Cuomo C.A."/>
            <person name="Martel A."/>
        </authorList>
    </citation>
    <scope>NUCLEOTIDE SEQUENCE [LARGE SCALE GENOMIC DNA]</scope>
    <source>
        <strain evidence="13 14">AMFP18/2</strain>
    </source>
</reference>
<feature type="transmembrane region" description="Helical" evidence="11">
    <location>
        <begin position="164"/>
        <end position="184"/>
    </location>
</feature>
<evidence type="ECO:0000256" key="4">
    <source>
        <dbReference type="ARBA" id="ARBA00013039"/>
    </source>
</evidence>
<evidence type="ECO:0000256" key="1">
    <source>
        <dbReference type="ARBA" id="ARBA00000156"/>
    </source>
</evidence>
<name>A0ABQ8EWQ4_9FUNG</name>